<evidence type="ECO:0000256" key="1">
    <source>
        <dbReference type="SAM" id="SignalP"/>
    </source>
</evidence>
<reference evidence="2 3" key="1">
    <citation type="submission" date="2023-03" db="EMBL/GenBank/DDBJ databases">
        <title>High recombination rates correlate with genetic variation in Cardiocondyla obscurior ants.</title>
        <authorList>
            <person name="Errbii M."/>
        </authorList>
    </citation>
    <scope>NUCLEOTIDE SEQUENCE [LARGE SCALE GENOMIC DNA]</scope>
    <source>
        <strain evidence="2">Alpha-2009</strain>
        <tissue evidence="2">Whole body</tissue>
    </source>
</reference>
<protein>
    <submittedName>
        <fullName evidence="2">Uncharacterized protein</fullName>
    </submittedName>
</protein>
<keyword evidence="1" id="KW-0732">Signal</keyword>
<dbReference type="AlphaFoldDB" id="A0AAW2GSA6"/>
<proteinExistence type="predicted"/>
<feature type="signal peptide" evidence="1">
    <location>
        <begin position="1"/>
        <end position="20"/>
    </location>
</feature>
<comment type="caution">
    <text evidence="2">The sequence shown here is derived from an EMBL/GenBank/DDBJ whole genome shotgun (WGS) entry which is preliminary data.</text>
</comment>
<evidence type="ECO:0000313" key="2">
    <source>
        <dbReference type="EMBL" id="KAL0130122.1"/>
    </source>
</evidence>
<organism evidence="2 3">
    <name type="scientific">Cardiocondyla obscurior</name>
    <dbReference type="NCBI Taxonomy" id="286306"/>
    <lineage>
        <taxon>Eukaryota</taxon>
        <taxon>Metazoa</taxon>
        <taxon>Ecdysozoa</taxon>
        <taxon>Arthropoda</taxon>
        <taxon>Hexapoda</taxon>
        <taxon>Insecta</taxon>
        <taxon>Pterygota</taxon>
        <taxon>Neoptera</taxon>
        <taxon>Endopterygota</taxon>
        <taxon>Hymenoptera</taxon>
        <taxon>Apocrita</taxon>
        <taxon>Aculeata</taxon>
        <taxon>Formicoidea</taxon>
        <taxon>Formicidae</taxon>
        <taxon>Myrmicinae</taxon>
        <taxon>Cardiocondyla</taxon>
    </lineage>
</organism>
<dbReference type="EMBL" id="JADYXP020000002">
    <property type="protein sequence ID" value="KAL0130122.1"/>
    <property type="molecule type" value="Genomic_DNA"/>
</dbReference>
<evidence type="ECO:0000313" key="3">
    <source>
        <dbReference type="Proteomes" id="UP001430953"/>
    </source>
</evidence>
<accession>A0AAW2GSA6</accession>
<sequence>MHRRLITLLFCEIVVFCVTAEVYRNETFPTRINLRRNQADAFILINPKQIQHAEVVIKQFLTRLTGPIDQPITLKLSSDGGSLENAINQIGKIVRAKLMKFFQSGGLTVSVRQYEQTLRNSTVYKSWFTEGLVQGSLVLWDLIRIGEKIQFTINDYFKIYNPTLNDDKSSPRKLTKNFEFFSTVNNAANFNEKLFDCLSPVGVKKKSISSFNLDRALANLAKGTLNNTVKSFKAGLNRTFVRSLSNNGTDDEQLYTLLCHSLAERANYYSDCIKELRRFATCVSSSRDKDEATAYRFLKPWLTAIKHFTKCKINTDEDGNANVQCKFHRTLPRTTTQRVKYIYEKILDQRIPKLSFLNHVANKLGSVLSKSKWGRQLTYDVFQYFAIYEQGHRRLNTLSKKVIKNKRDITRYKKTFASLNIYRDGILRETVFTFEKFHRSALKVQQFLIRGIKNSFKESWQSHLEALDCLSQWMTKLFELLGCADVTDTDDDTSTSTNISTAINMGDSENASSQLTESNRARHLIIYSKKNQLRKEADIIFERLMSSINYVSKVRTRNNASTLACLANNFLLVTMFMETISFISTLYCLGHKNESNIEEQAEEWNSSQRERRSLVIKNFVESKEKFMFK</sequence>
<dbReference type="Proteomes" id="UP001430953">
    <property type="component" value="Unassembled WGS sequence"/>
</dbReference>
<feature type="chain" id="PRO_5043351742" evidence="1">
    <location>
        <begin position="21"/>
        <end position="629"/>
    </location>
</feature>
<keyword evidence="3" id="KW-1185">Reference proteome</keyword>
<name>A0AAW2GSA6_9HYME</name>
<gene>
    <name evidence="2" type="ORF">PUN28_002011</name>
</gene>